<gene>
    <name evidence="2" type="ORF">C7S18_02610</name>
</gene>
<organism evidence="2 3">
    <name type="scientific">Ahniella affigens</name>
    <dbReference type="NCBI Taxonomy" id="2021234"/>
    <lineage>
        <taxon>Bacteria</taxon>
        <taxon>Pseudomonadati</taxon>
        <taxon>Pseudomonadota</taxon>
        <taxon>Gammaproteobacteria</taxon>
        <taxon>Lysobacterales</taxon>
        <taxon>Rhodanobacteraceae</taxon>
        <taxon>Ahniella</taxon>
    </lineage>
</organism>
<evidence type="ECO:0000313" key="3">
    <source>
        <dbReference type="Proteomes" id="UP000241074"/>
    </source>
</evidence>
<proteinExistence type="predicted"/>
<dbReference type="KEGG" id="xba:C7S18_02610"/>
<dbReference type="EMBL" id="CP027860">
    <property type="protein sequence ID" value="AVP96151.1"/>
    <property type="molecule type" value="Genomic_DNA"/>
</dbReference>
<keyword evidence="3" id="KW-1185">Reference proteome</keyword>
<evidence type="ECO:0000256" key="1">
    <source>
        <dbReference type="SAM" id="SignalP"/>
    </source>
</evidence>
<dbReference type="Proteomes" id="UP000241074">
    <property type="component" value="Chromosome"/>
</dbReference>
<name>A0A2P1PMT7_9GAMM</name>
<keyword evidence="1" id="KW-0732">Signal</keyword>
<feature type="signal peptide" evidence="1">
    <location>
        <begin position="1"/>
        <end position="19"/>
    </location>
</feature>
<protein>
    <recommendedName>
        <fullName evidence="4">Phytase-like domain-containing protein</fullName>
    </recommendedName>
</protein>
<dbReference type="RefSeq" id="WP_106890080.1">
    <property type="nucleotide sequence ID" value="NZ_CP027860.1"/>
</dbReference>
<evidence type="ECO:0008006" key="4">
    <source>
        <dbReference type="Google" id="ProtNLM"/>
    </source>
</evidence>
<sequence length="355" mass="39260">MRVRLLFILLMLTVSEVVAAPGRALFADGTVITWAHSPNAFQTLDRRLPAHRVVVADVTARRVYLTRAGYDYSARAVEVFEVESLRHVATLPGVERVLIPADQRADVVLTESMIVTEETLEPYDPDNGFQGLASEFQIVDRERLQNRSGNPVPRSASAGWSPTNCVSNGAFLIQTWARQAVLGRSGLQERDADAGIPTLGLQGCWRNGFAWTKTDVNRLFDPGQRQDAKAEMPIDARENCSMVPELAADILCIRRERDGAPAFRIRRVNLASGGSVAAILTDRQFADADLLDEIGASDDGKIRFFRAMMLQRQERLRPTGAIVRVDLSGSALIVERLDTSDWPSLDVTWISQSAK</sequence>
<evidence type="ECO:0000313" key="2">
    <source>
        <dbReference type="EMBL" id="AVP96151.1"/>
    </source>
</evidence>
<reference evidence="2 3" key="1">
    <citation type="submission" date="2018-03" db="EMBL/GenBank/DDBJ databases">
        <title>Ahniella affigens gen. nov., sp. nov., a gammaproteobacterium isolated from sandy soil near a stream.</title>
        <authorList>
            <person name="Ko Y."/>
            <person name="Kim J.-H."/>
        </authorList>
    </citation>
    <scope>NUCLEOTIDE SEQUENCE [LARGE SCALE GENOMIC DNA]</scope>
    <source>
        <strain evidence="2 3">D13</strain>
    </source>
</reference>
<accession>A0A2P1PMT7</accession>
<dbReference type="AlphaFoldDB" id="A0A2P1PMT7"/>
<feature type="chain" id="PRO_5015118864" description="Phytase-like domain-containing protein" evidence="1">
    <location>
        <begin position="20"/>
        <end position="355"/>
    </location>
</feature>
<reference evidence="2 3" key="2">
    <citation type="submission" date="2018-03" db="EMBL/GenBank/DDBJ databases">
        <authorList>
            <person name="Keele B.F."/>
        </authorList>
    </citation>
    <scope>NUCLEOTIDE SEQUENCE [LARGE SCALE GENOMIC DNA]</scope>
    <source>
        <strain evidence="2 3">D13</strain>
    </source>
</reference>